<dbReference type="Pfam" id="PF13707">
    <property type="entry name" value="RloB"/>
    <property type="match status" value="1"/>
</dbReference>
<dbReference type="OrthoDB" id="9796523at2"/>
<sequence>MMRLRLNERILILCEGTTEYLYARSLQMELPRSLQRAVSIEIFFQSQNDPKSLVSEARRRERAAQSERNPYDTIWVFFDNDRWPQLSQAFELIERYGYRAAYSSMCIEHWFILHFEQCGRAFANGEEAIRYLRNLWPAYHKTKVNAYHELRERLNTALNNAVRINQNQDDTLPIHRRNPYFTVQELVDFFEQLKLKDI</sequence>
<dbReference type="AlphaFoldDB" id="A0A1H8LVV9"/>
<organism evidence="1 2">
    <name type="scientific">Mucilaginibacter gossypiicola</name>
    <dbReference type="NCBI Taxonomy" id="551995"/>
    <lineage>
        <taxon>Bacteria</taxon>
        <taxon>Pseudomonadati</taxon>
        <taxon>Bacteroidota</taxon>
        <taxon>Sphingobacteriia</taxon>
        <taxon>Sphingobacteriales</taxon>
        <taxon>Sphingobacteriaceae</taxon>
        <taxon>Mucilaginibacter</taxon>
    </lineage>
</organism>
<dbReference type="Proteomes" id="UP000198942">
    <property type="component" value="Unassembled WGS sequence"/>
</dbReference>
<keyword evidence="2" id="KW-1185">Reference proteome</keyword>
<proteinExistence type="predicted"/>
<dbReference type="STRING" id="551995.SAMN05192574_105264"/>
<protein>
    <submittedName>
        <fullName evidence="1">RloB-like protein</fullName>
    </submittedName>
</protein>
<evidence type="ECO:0000313" key="2">
    <source>
        <dbReference type="Proteomes" id="UP000198942"/>
    </source>
</evidence>
<gene>
    <name evidence="1" type="ORF">SAMN05192574_105264</name>
</gene>
<accession>A0A1H8LVV9</accession>
<dbReference type="EMBL" id="FOCL01000005">
    <property type="protein sequence ID" value="SEO09016.1"/>
    <property type="molecule type" value="Genomic_DNA"/>
</dbReference>
<reference evidence="2" key="1">
    <citation type="submission" date="2016-10" db="EMBL/GenBank/DDBJ databases">
        <authorList>
            <person name="Varghese N."/>
            <person name="Submissions S."/>
        </authorList>
    </citation>
    <scope>NUCLEOTIDE SEQUENCE [LARGE SCALE GENOMIC DNA]</scope>
    <source>
        <strain evidence="2">Gh-48</strain>
    </source>
</reference>
<dbReference type="InterPro" id="IPR025591">
    <property type="entry name" value="RloB"/>
</dbReference>
<evidence type="ECO:0000313" key="1">
    <source>
        <dbReference type="EMBL" id="SEO09016.1"/>
    </source>
</evidence>
<dbReference type="RefSeq" id="WP_091212114.1">
    <property type="nucleotide sequence ID" value="NZ_FOCL01000005.1"/>
</dbReference>
<name>A0A1H8LVV9_9SPHI</name>